<evidence type="ECO:0000313" key="3">
    <source>
        <dbReference type="Proteomes" id="UP000703269"/>
    </source>
</evidence>
<dbReference type="EMBL" id="BPQB01000113">
    <property type="protein sequence ID" value="GJE99583.1"/>
    <property type="molecule type" value="Genomic_DNA"/>
</dbReference>
<feature type="region of interest" description="Disordered" evidence="1">
    <location>
        <begin position="313"/>
        <end position="357"/>
    </location>
</feature>
<evidence type="ECO:0000256" key="1">
    <source>
        <dbReference type="SAM" id="MobiDB-lite"/>
    </source>
</evidence>
<evidence type="ECO:0000313" key="2">
    <source>
        <dbReference type="EMBL" id="GJE99583.1"/>
    </source>
</evidence>
<reference evidence="2 3" key="1">
    <citation type="submission" date="2021-08" db="EMBL/GenBank/DDBJ databases">
        <title>Draft Genome Sequence of Phanerochaete sordida strain YK-624.</title>
        <authorList>
            <person name="Mori T."/>
            <person name="Dohra H."/>
            <person name="Suzuki T."/>
            <person name="Kawagishi H."/>
            <person name="Hirai H."/>
        </authorList>
    </citation>
    <scope>NUCLEOTIDE SEQUENCE [LARGE SCALE GENOMIC DNA]</scope>
    <source>
        <strain evidence="2 3">YK-624</strain>
    </source>
</reference>
<comment type="caution">
    <text evidence="2">The sequence shown here is derived from an EMBL/GenBank/DDBJ whole genome shotgun (WGS) entry which is preliminary data.</text>
</comment>
<gene>
    <name evidence="2" type="ORF">PsYK624_158500</name>
</gene>
<protein>
    <submittedName>
        <fullName evidence="2">Uncharacterized protein</fullName>
    </submittedName>
</protein>
<name>A0A9P3LLD7_9APHY</name>
<keyword evidence="3" id="KW-1185">Reference proteome</keyword>
<dbReference type="OrthoDB" id="3244905at2759"/>
<dbReference type="Proteomes" id="UP000703269">
    <property type="component" value="Unassembled WGS sequence"/>
</dbReference>
<feature type="compositionally biased region" description="Pro residues" evidence="1">
    <location>
        <begin position="318"/>
        <end position="329"/>
    </location>
</feature>
<proteinExistence type="predicted"/>
<dbReference type="AlphaFoldDB" id="A0A9P3LLD7"/>
<accession>A0A9P3LLD7</accession>
<sequence>MSSARRIHARRFRVTGSSDRSRLAGIPSEHVRAQLNISRLRVPLSSALWHQSRHDVVSRRPCRLSSGPRLSLSSHRRSTRTHTGRAAESACWVVARCSNLPRRVTIHAPDSVLSPSVARVLSWFETGHSAENLAFALMYRRARENTLKARPTTNPLPMFKLPTHLEELIPPPNLQVPQRQPWRGSLFLPAASPSPRGPQQELRCTAAETGGDNSQVENWPPAFSVQLLAPRPMLPQFLEWLKSHTPPMCMFMADRLPDPAAQRTNQTNFETLVAALVQSQSVAVLPWNVPDRLPGAGIVLFPTARMYFHERGRSAQPPAIPHTTPPRPTSQPRSVIPRRPVANRTTQLKPPSPSPDAEAMIALRRAARAHDTRGSRC</sequence>
<organism evidence="2 3">
    <name type="scientific">Phanerochaete sordida</name>
    <dbReference type="NCBI Taxonomy" id="48140"/>
    <lineage>
        <taxon>Eukaryota</taxon>
        <taxon>Fungi</taxon>
        <taxon>Dikarya</taxon>
        <taxon>Basidiomycota</taxon>
        <taxon>Agaricomycotina</taxon>
        <taxon>Agaricomycetes</taxon>
        <taxon>Polyporales</taxon>
        <taxon>Phanerochaetaceae</taxon>
        <taxon>Phanerochaete</taxon>
    </lineage>
</organism>